<dbReference type="AlphaFoldDB" id="A0A4U0UPT0"/>
<protein>
    <recommendedName>
        <fullName evidence="8">Mediator of RNA polymerase II transcription subunit 22</fullName>
    </recommendedName>
</protein>
<dbReference type="GO" id="GO:0016592">
    <property type="term" value="C:mediator complex"/>
    <property type="evidence" value="ECO:0007669"/>
    <property type="project" value="InterPro"/>
</dbReference>
<comment type="subcellular location">
    <subcellularLocation>
        <location evidence="1">Nucleus</location>
    </subcellularLocation>
</comment>
<dbReference type="STRING" id="331657.A0A4U0UPT0"/>
<evidence type="ECO:0000256" key="3">
    <source>
        <dbReference type="ARBA" id="ARBA00023015"/>
    </source>
</evidence>
<comment type="caution">
    <text evidence="6">The sequence shown here is derived from an EMBL/GenBank/DDBJ whole genome shotgun (WGS) entry which is preliminary data.</text>
</comment>
<dbReference type="EMBL" id="NAJN01003646">
    <property type="protein sequence ID" value="TKA36945.1"/>
    <property type="molecule type" value="Genomic_DNA"/>
</dbReference>
<dbReference type="Proteomes" id="UP000308768">
    <property type="component" value="Unassembled WGS sequence"/>
</dbReference>
<keyword evidence="4" id="KW-0804">Transcription</keyword>
<evidence type="ECO:0000256" key="4">
    <source>
        <dbReference type="ARBA" id="ARBA00023163"/>
    </source>
</evidence>
<evidence type="ECO:0008006" key="8">
    <source>
        <dbReference type="Google" id="ProtNLM"/>
    </source>
</evidence>
<organism evidence="6 7">
    <name type="scientific">Cryomyces minteri</name>
    <dbReference type="NCBI Taxonomy" id="331657"/>
    <lineage>
        <taxon>Eukaryota</taxon>
        <taxon>Fungi</taxon>
        <taxon>Dikarya</taxon>
        <taxon>Ascomycota</taxon>
        <taxon>Pezizomycotina</taxon>
        <taxon>Dothideomycetes</taxon>
        <taxon>Dothideomycetes incertae sedis</taxon>
        <taxon>Cryomyces</taxon>
    </lineage>
</organism>
<sequence length="119" mass="13281">MEASLRNTPALIARIEKLTNDLIRRFETLVALAPVERTDRNFTAYSAYQMEVETAALIRSSEDILTLTRQMQEMWLFGQLNTLGASKAQQKTEEDARAVAELLARLIQGETGVKVGGKP</sequence>
<keyword evidence="3" id="KW-0805">Transcription regulation</keyword>
<dbReference type="OrthoDB" id="203279at2759"/>
<dbReference type="GO" id="GO:0006357">
    <property type="term" value="P:regulation of transcription by RNA polymerase II"/>
    <property type="evidence" value="ECO:0007669"/>
    <property type="project" value="InterPro"/>
</dbReference>
<evidence type="ECO:0000256" key="1">
    <source>
        <dbReference type="ARBA" id="ARBA00004123"/>
    </source>
</evidence>
<comment type="similarity">
    <text evidence="2">Belongs to the Mediator complex subunit 22 family.</text>
</comment>
<accession>A0A4U0UPT0</accession>
<dbReference type="PANTHER" id="PTHR12434">
    <property type="entry name" value="MEDIATOR OF RNA POLYMERASE II TRANSCRIPTION SUBUNIT 22"/>
    <property type="match status" value="1"/>
</dbReference>
<keyword evidence="7" id="KW-1185">Reference proteome</keyword>
<evidence type="ECO:0000256" key="2">
    <source>
        <dbReference type="ARBA" id="ARBA00005942"/>
    </source>
</evidence>
<evidence type="ECO:0000313" key="6">
    <source>
        <dbReference type="EMBL" id="TKA36945.1"/>
    </source>
</evidence>
<evidence type="ECO:0000256" key="5">
    <source>
        <dbReference type="ARBA" id="ARBA00023242"/>
    </source>
</evidence>
<name>A0A4U0UPT0_9PEZI</name>
<dbReference type="GO" id="GO:0003712">
    <property type="term" value="F:transcription coregulator activity"/>
    <property type="evidence" value="ECO:0007669"/>
    <property type="project" value="InterPro"/>
</dbReference>
<dbReference type="InterPro" id="IPR009332">
    <property type="entry name" value="Med22"/>
</dbReference>
<keyword evidence="5" id="KW-0539">Nucleus</keyword>
<dbReference type="Pfam" id="PF06179">
    <property type="entry name" value="Med22"/>
    <property type="match status" value="1"/>
</dbReference>
<dbReference type="Gene3D" id="6.10.280.160">
    <property type="entry name" value="Mediator of RNA polymerase II transcription subunit 22"/>
    <property type="match status" value="1"/>
</dbReference>
<proteinExistence type="inferred from homology"/>
<gene>
    <name evidence="6" type="ORF">B0A49_13330</name>
</gene>
<reference evidence="6 7" key="1">
    <citation type="submission" date="2017-03" db="EMBL/GenBank/DDBJ databases">
        <title>Genomes of endolithic fungi from Antarctica.</title>
        <authorList>
            <person name="Coleine C."/>
            <person name="Masonjones S."/>
            <person name="Stajich J.E."/>
        </authorList>
    </citation>
    <scope>NUCLEOTIDE SEQUENCE [LARGE SCALE GENOMIC DNA]</scope>
    <source>
        <strain evidence="6 7">CCFEE 5187</strain>
    </source>
</reference>
<evidence type="ECO:0000313" key="7">
    <source>
        <dbReference type="Proteomes" id="UP000308768"/>
    </source>
</evidence>
<dbReference type="PANTHER" id="PTHR12434:SF6">
    <property type="entry name" value="MEDIATOR OF RNA POLYMERASE II TRANSCRIPTION SUBUNIT 22"/>
    <property type="match status" value="1"/>
</dbReference>